<protein>
    <submittedName>
        <fullName evidence="4">Transglutaminase-like superfamily protein</fullName>
    </submittedName>
</protein>
<dbReference type="InterPro" id="IPR002931">
    <property type="entry name" value="Transglutaminase-like"/>
</dbReference>
<proteinExistence type="predicted"/>
<dbReference type="STRING" id="39495.SAMN02745111_02219"/>
<keyword evidence="5" id="KW-1185">Reference proteome</keyword>
<evidence type="ECO:0000313" key="5">
    <source>
        <dbReference type="Proteomes" id="UP000190814"/>
    </source>
</evidence>
<evidence type="ECO:0000256" key="2">
    <source>
        <dbReference type="SAM" id="Phobius"/>
    </source>
</evidence>
<dbReference type="OrthoDB" id="9788327at2"/>
<keyword evidence="1" id="KW-0175">Coiled coil</keyword>
<organism evidence="4 5">
    <name type="scientific">Eubacterium uniforme</name>
    <dbReference type="NCBI Taxonomy" id="39495"/>
    <lineage>
        <taxon>Bacteria</taxon>
        <taxon>Bacillati</taxon>
        <taxon>Bacillota</taxon>
        <taxon>Clostridia</taxon>
        <taxon>Eubacteriales</taxon>
        <taxon>Eubacteriaceae</taxon>
        <taxon>Eubacterium</taxon>
    </lineage>
</organism>
<dbReference type="AlphaFoldDB" id="A0A1T4W3D8"/>
<gene>
    <name evidence="4" type="ORF">SAMN02745111_02219</name>
</gene>
<dbReference type="SUPFAM" id="SSF54001">
    <property type="entry name" value="Cysteine proteinases"/>
    <property type="match status" value="1"/>
</dbReference>
<evidence type="ECO:0000313" key="4">
    <source>
        <dbReference type="EMBL" id="SKA71578.1"/>
    </source>
</evidence>
<feature type="transmembrane region" description="Helical" evidence="2">
    <location>
        <begin position="7"/>
        <end position="26"/>
    </location>
</feature>
<sequence>MNKILKIGAAIFAIAVCGIIIETGIVNSNYAKKVTDSVDKYEKKIAEIEKSLENDKKKDDNEDQENVLIANEYQIKDTTKISDAYKNGNDEGLDDNEKETLKLASDILKDIIKDDMSDFDKEKEIYKWIINNVPHGSGTAEEVATPLGVMKGKKAVCVGYATTFRLLANMVGIECKVMHDTGLGHSWDLCKLEDDWYITDCYMDAEGAPYASFNMTDRQAREGHDWDSRLFPKAEGTKYSYAIMNAKNVDDALKISKKIAKENNKEDNIFYLSYVVKQNDKKNTYKTNYILTGIQSRMGYESAEISSFKFGDSTYFIFAKKKPYDEGMDGNQTDTTFDAEKYDKILDKNFGKVESYDDTDSYDGAVG</sequence>
<evidence type="ECO:0000259" key="3">
    <source>
        <dbReference type="Pfam" id="PF01841"/>
    </source>
</evidence>
<reference evidence="4 5" key="1">
    <citation type="submission" date="2017-02" db="EMBL/GenBank/DDBJ databases">
        <authorList>
            <person name="Peterson S.W."/>
        </authorList>
    </citation>
    <scope>NUCLEOTIDE SEQUENCE [LARGE SCALE GENOMIC DNA]</scope>
    <source>
        <strain evidence="4 5">ATCC 35992</strain>
    </source>
</reference>
<keyword evidence="2" id="KW-0812">Transmembrane</keyword>
<dbReference type="Gene3D" id="3.10.620.30">
    <property type="match status" value="1"/>
</dbReference>
<feature type="domain" description="Transglutaminase-like" evidence="3">
    <location>
        <begin position="108"/>
        <end position="200"/>
    </location>
</feature>
<accession>A0A1T4W3D8</accession>
<name>A0A1T4W3D8_9FIRM</name>
<dbReference type="Pfam" id="PF01841">
    <property type="entry name" value="Transglut_core"/>
    <property type="match status" value="1"/>
</dbReference>
<evidence type="ECO:0000256" key="1">
    <source>
        <dbReference type="SAM" id="Coils"/>
    </source>
</evidence>
<dbReference type="InterPro" id="IPR038765">
    <property type="entry name" value="Papain-like_cys_pep_sf"/>
</dbReference>
<feature type="coiled-coil region" evidence="1">
    <location>
        <begin position="31"/>
        <end position="58"/>
    </location>
</feature>
<keyword evidence="2" id="KW-1133">Transmembrane helix</keyword>
<dbReference type="RefSeq" id="WP_078767048.1">
    <property type="nucleotide sequence ID" value="NZ_FUXZ01000016.1"/>
</dbReference>
<dbReference type="EMBL" id="FUXZ01000016">
    <property type="protein sequence ID" value="SKA71578.1"/>
    <property type="molecule type" value="Genomic_DNA"/>
</dbReference>
<dbReference type="Proteomes" id="UP000190814">
    <property type="component" value="Unassembled WGS sequence"/>
</dbReference>
<keyword evidence="2" id="KW-0472">Membrane</keyword>